<dbReference type="RefSeq" id="WP_157338578.1">
    <property type="nucleotide sequence ID" value="NZ_RHLK01000018.1"/>
</dbReference>
<keyword evidence="2" id="KW-1185">Reference proteome</keyword>
<dbReference type="EMBL" id="RHLK01000018">
    <property type="protein sequence ID" value="MVP02150.1"/>
    <property type="molecule type" value="Genomic_DNA"/>
</dbReference>
<dbReference type="Proteomes" id="UP000490800">
    <property type="component" value="Unassembled WGS sequence"/>
</dbReference>
<dbReference type="InterPro" id="IPR018540">
    <property type="entry name" value="Spo0E-like"/>
</dbReference>
<evidence type="ECO:0000313" key="1">
    <source>
        <dbReference type="EMBL" id="MVP02150.1"/>
    </source>
</evidence>
<gene>
    <name evidence="1" type="ORF">EDM21_21960</name>
</gene>
<comment type="caution">
    <text evidence="1">The sequence shown here is derived from an EMBL/GenBank/DDBJ whole genome shotgun (WGS) entry which is preliminary data.</text>
</comment>
<dbReference type="GO" id="GO:0043937">
    <property type="term" value="P:regulation of sporulation"/>
    <property type="evidence" value="ECO:0007669"/>
    <property type="project" value="InterPro"/>
</dbReference>
<name>A0A7X3FLW9_9BACL</name>
<protein>
    <submittedName>
        <fullName evidence="1">Spo0E family sporulation regulatory protein-aspartic acid phosphatase</fullName>
    </submittedName>
</protein>
<reference evidence="1 2" key="1">
    <citation type="journal article" date="2019" name="Microorganisms">
        <title>Paenibacillus lutrae sp. nov., A Chitinolytic Species Isolated from A River Otter in Castril Natural Park, Granada, Spain.</title>
        <authorList>
            <person name="Rodriguez M."/>
            <person name="Reina J.C."/>
            <person name="Bejar V."/>
            <person name="Llamas I."/>
        </authorList>
    </citation>
    <scope>NUCLEOTIDE SEQUENCE [LARGE SCALE GENOMIC DNA]</scope>
    <source>
        <strain evidence="1 2">N10</strain>
    </source>
</reference>
<proteinExistence type="predicted"/>
<accession>A0A7X3FLW9</accession>
<dbReference type="InterPro" id="IPR036638">
    <property type="entry name" value="HLH_DNA-bd_sf"/>
</dbReference>
<dbReference type="AlphaFoldDB" id="A0A7X3FLW9"/>
<sequence>MKDDLLRQIEDERQQMNALANLHGPAAPQVLEQSQKLDVLLNAYYTEERLNA</sequence>
<dbReference type="Pfam" id="PF09388">
    <property type="entry name" value="SpoOE-like"/>
    <property type="match status" value="1"/>
</dbReference>
<dbReference type="GO" id="GO:0046983">
    <property type="term" value="F:protein dimerization activity"/>
    <property type="evidence" value="ECO:0007669"/>
    <property type="project" value="InterPro"/>
</dbReference>
<organism evidence="1 2">
    <name type="scientific">Paenibacillus lutrae</name>
    <dbReference type="NCBI Taxonomy" id="2078573"/>
    <lineage>
        <taxon>Bacteria</taxon>
        <taxon>Bacillati</taxon>
        <taxon>Bacillota</taxon>
        <taxon>Bacilli</taxon>
        <taxon>Bacillales</taxon>
        <taxon>Paenibacillaceae</taxon>
        <taxon>Paenibacillus</taxon>
    </lineage>
</organism>
<dbReference type="Gene3D" id="4.10.280.10">
    <property type="entry name" value="Helix-loop-helix DNA-binding domain"/>
    <property type="match status" value="1"/>
</dbReference>
<dbReference type="InterPro" id="IPR037208">
    <property type="entry name" value="Spo0E-like_sf"/>
</dbReference>
<dbReference type="OrthoDB" id="2658357at2"/>
<dbReference type="SUPFAM" id="SSF140500">
    <property type="entry name" value="BAS1536-like"/>
    <property type="match status" value="1"/>
</dbReference>
<evidence type="ECO:0000313" key="2">
    <source>
        <dbReference type="Proteomes" id="UP000490800"/>
    </source>
</evidence>